<name>A0A6L6IPS7_9ENTR</name>
<protein>
    <recommendedName>
        <fullName evidence="3">Lipoprotein</fullName>
    </recommendedName>
</protein>
<gene>
    <name evidence="1" type="ORF">GJV78_22045</name>
</gene>
<comment type="caution">
    <text evidence="1">The sequence shown here is derived from an EMBL/GenBank/DDBJ whole genome shotgun (WGS) entry which is preliminary data.</text>
</comment>
<evidence type="ECO:0000313" key="2">
    <source>
        <dbReference type="Proteomes" id="UP000477739"/>
    </source>
</evidence>
<dbReference type="Proteomes" id="UP000477739">
    <property type="component" value="Unassembled WGS sequence"/>
</dbReference>
<dbReference type="PROSITE" id="PS51257">
    <property type="entry name" value="PROKAR_LIPOPROTEIN"/>
    <property type="match status" value="1"/>
</dbReference>
<dbReference type="AlphaFoldDB" id="A0A6L6IPS7"/>
<accession>A0A6L6IPS7</accession>
<dbReference type="OrthoDB" id="8890083at2"/>
<sequence>MKKQSKESIVLFSVLFISSCSGSIDRSLSPPSDTQWVKVEVKNPSLYTRPFPLKVVYISHKCLKRRISGVDGSQIKEPSYYGINMPLEQQGSSNVWQTKVAMLGGGRCHWTLSEFTMGIGYIDATHLGKDLVPGTNVGATIAFDSDATRNGQFSTLPGNGILAPKYYPYITERNINEKQKYLSLLGKEDFLMYRNFNSENIFFSPEIDERKVVRFVEPEKKVDGVYPKIIYPDGTLAPDDVLFPDFNKVDGMSVK</sequence>
<organism evidence="1 2">
    <name type="scientific">Intestinirhabdus alba</name>
    <dbReference type="NCBI Taxonomy" id="2899544"/>
    <lineage>
        <taxon>Bacteria</taxon>
        <taxon>Pseudomonadati</taxon>
        <taxon>Pseudomonadota</taxon>
        <taxon>Gammaproteobacteria</taxon>
        <taxon>Enterobacterales</taxon>
        <taxon>Enterobacteriaceae</taxon>
        <taxon>Intestinirhabdus</taxon>
    </lineage>
</organism>
<keyword evidence="2" id="KW-1185">Reference proteome</keyword>
<dbReference type="EMBL" id="WMJZ01000069">
    <property type="protein sequence ID" value="MTH48862.1"/>
    <property type="molecule type" value="Genomic_DNA"/>
</dbReference>
<evidence type="ECO:0000313" key="1">
    <source>
        <dbReference type="EMBL" id="MTH48862.1"/>
    </source>
</evidence>
<proteinExistence type="predicted"/>
<dbReference type="RefSeq" id="WP_155110227.1">
    <property type="nucleotide sequence ID" value="NZ_WMJZ01000069.1"/>
</dbReference>
<reference evidence="1 2" key="1">
    <citation type="submission" date="2019-11" db="EMBL/GenBank/DDBJ databases">
        <title>Escherichia alba sp. nov. isolated from the gut of plastic-eating superworms Zophobas atratus.</title>
        <authorList>
            <person name="Yang Y."/>
        </authorList>
    </citation>
    <scope>NUCLEOTIDE SEQUENCE [LARGE SCALE GENOMIC DNA]</scope>
    <source>
        <strain evidence="2">BIT-B35</strain>
    </source>
</reference>
<evidence type="ECO:0008006" key="3">
    <source>
        <dbReference type="Google" id="ProtNLM"/>
    </source>
</evidence>